<gene>
    <name evidence="3" type="ORF">GCM10009824_13910</name>
</gene>
<keyword evidence="4" id="KW-1185">Reference proteome</keyword>
<dbReference type="InterPro" id="IPR013108">
    <property type="entry name" value="Amidohydro_3"/>
</dbReference>
<feature type="domain" description="Amidohydrolase 3" evidence="2">
    <location>
        <begin position="184"/>
        <end position="366"/>
    </location>
</feature>
<protein>
    <recommendedName>
        <fullName evidence="2">Amidohydrolase 3 domain-containing protein</fullName>
    </recommendedName>
</protein>
<accession>A0ABP5JBZ7</accession>
<dbReference type="SUPFAM" id="SSF51338">
    <property type="entry name" value="Composite domain of metallo-dependent hydrolases"/>
    <property type="match status" value="1"/>
</dbReference>
<dbReference type="Pfam" id="PF07969">
    <property type="entry name" value="Amidohydro_3"/>
    <property type="match status" value="1"/>
</dbReference>
<organism evidence="3 4">
    <name type="scientific">Kocuria atrinae</name>
    <dbReference type="NCBI Taxonomy" id="592377"/>
    <lineage>
        <taxon>Bacteria</taxon>
        <taxon>Bacillati</taxon>
        <taxon>Actinomycetota</taxon>
        <taxon>Actinomycetes</taxon>
        <taxon>Micrococcales</taxon>
        <taxon>Micrococcaceae</taxon>
        <taxon>Kocuria</taxon>
    </lineage>
</organism>
<proteinExistence type="predicted"/>
<dbReference type="InterPro" id="IPR011059">
    <property type="entry name" value="Metal-dep_hydrolase_composite"/>
</dbReference>
<evidence type="ECO:0000313" key="3">
    <source>
        <dbReference type="EMBL" id="GAA2115774.1"/>
    </source>
</evidence>
<sequence length="367" mass="38138">MTQQTTTTAMYVNASVYSPVDPFATAILVDGPTVAWLGSDSAAQAMAGEQTSVVDVAGAVITPTFVAHQRITGEEHLVTVAQGYGAVELLSDNADVLTDAVARAKNSGLVPLPVLIHPVTDAADITAAEAPRPCLGIEIAPDLDHAALVETLTGHLVACSEARYQAVMVCNGGVVDSPEGASGATIDAVLEAAQRATDTLGERAFRSHGHRLVGVGELSEEQSESLARHALSVSSRPGVAPLTALARAGVPVTLMTADENPWQAVKDALEAREPSHRTSARAAFLALTRGVWRAQRDAQPLAGQLAPGAEASLAMWDAESLMVQQAQGTGASWSTDPRARTPALPALDDPRLPACERTVVAGKIVFE</sequence>
<dbReference type="RefSeq" id="WP_344224273.1">
    <property type="nucleotide sequence ID" value="NZ_BAAAQA010000015.1"/>
</dbReference>
<dbReference type="Gene3D" id="2.30.40.10">
    <property type="entry name" value="Urease, subunit C, domain 1"/>
    <property type="match status" value="1"/>
</dbReference>
<feature type="region of interest" description="Disordered" evidence="1">
    <location>
        <begin position="327"/>
        <end position="349"/>
    </location>
</feature>
<dbReference type="PANTHER" id="PTHR22642">
    <property type="entry name" value="IMIDAZOLONEPROPIONASE"/>
    <property type="match status" value="1"/>
</dbReference>
<dbReference type="Proteomes" id="UP001500166">
    <property type="component" value="Unassembled WGS sequence"/>
</dbReference>
<name>A0ABP5JBZ7_9MICC</name>
<dbReference type="EMBL" id="BAAAQA010000015">
    <property type="protein sequence ID" value="GAA2115774.1"/>
    <property type="molecule type" value="Genomic_DNA"/>
</dbReference>
<evidence type="ECO:0000313" key="4">
    <source>
        <dbReference type="Proteomes" id="UP001500166"/>
    </source>
</evidence>
<evidence type="ECO:0000256" key="1">
    <source>
        <dbReference type="SAM" id="MobiDB-lite"/>
    </source>
</evidence>
<comment type="caution">
    <text evidence="3">The sequence shown here is derived from an EMBL/GenBank/DDBJ whole genome shotgun (WGS) entry which is preliminary data.</text>
</comment>
<dbReference type="PANTHER" id="PTHR22642:SF2">
    <property type="entry name" value="PROTEIN LONG AFTER FAR-RED 3"/>
    <property type="match status" value="1"/>
</dbReference>
<evidence type="ECO:0000259" key="2">
    <source>
        <dbReference type="Pfam" id="PF07969"/>
    </source>
</evidence>
<reference evidence="4" key="1">
    <citation type="journal article" date="2019" name="Int. J. Syst. Evol. Microbiol.">
        <title>The Global Catalogue of Microorganisms (GCM) 10K type strain sequencing project: providing services to taxonomists for standard genome sequencing and annotation.</title>
        <authorList>
            <consortium name="The Broad Institute Genomics Platform"/>
            <consortium name="The Broad Institute Genome Sequencing Center for Infectious Disease"/>
            <person name="Wu L."/>
            <person name="Ma J."/>
        </authorList>
    </citation>
    <scope>NUCLEOTIDE SEQUENCE [LARGE SCALE GENOMIC DNA]</scope>
    <source>
        <strain evidence="4">JCM 15914</strain>
    </source>
</reference>